<dbReference type="InterPro" id="IPR015813">
    <property type="entry name" value="Pyrv/PenolPyrv_kinase-like_dom"/>
</dbReference>
<dbReference type="SUPFAM" id="SSF50800">
    <property type="entry name" value="PK beta-barrel domain-like"/>
    <property type="match status" value="1"/>
</dbReference>
<keyword evidence="7 13" id="KW-0418">Kinase</keyword>
<dbReference type="InterPro" id="IPR015793">
    <property type="entry name" value="Pyrv_Knase_brl"/>
</dbReference>
<evidence type="ECO:0000256" key="4">
    <source>
        <dbReference type="ARBA" id="ARBA00022679"/>
    </source>
</evidence>
<dbReference type="InterPro" id="IPR036918">
    <property type="entry name" value="Pyrv_Knase_C_sf"/>
</dbReference>
<comment type="caution">
    <text evidence="16">The sequence shown here is derived from an EMBL/GenBank/DDBJ whole genome shotgun (WGS) entry which is preliminary data.</text>
</comment>
<dbReference type="EC" id="2.7.1.40" evidence="3 12"/>
<keyword evidence="17" id="KW-1185">Reference proteome</keyword>
<dbReference type="FunFam" id="2.40.33.10:FF:000001">
    <property type="entry name" value="Pyruvate kinase"/>
    <property type="match status" value="1"/>
</dbReference>
<dbReference type="Gene3D" id="2.40.33.10">
    <property type="entry name" value="PK beta-barrel domain-like"/>
    <property type="match status" value="1"/>
</dbReference>
<evidence type="ECO:0000259" key="14">
    <source>
        <dbReference type="Pfam" id="PF00224"/>
    </source>
</evidence>
<dbReference type="UniPathway" id="UPA00109">
    <property type="reaction ID" value="UER00188"/>
</dbReference>
<dbReference type="InterPro" id="IPR015806">
    <property type="entry name" value="Pyrv_Knase_insert_dom_sf"/>
</dbReference>
<dbReference type="Gene3D" id="3.20.20.60">
    <property type="entry name" value="Phosphoenolpyruvate-binding domains"/>
    <property type="match status" value="1"/>
</dbReference>
<dbReference type="SUPFAM" id="SSF51621">
    <property type="entry name" value="Phosphoenolpyruvate/pyruvate domain"/>
    <property type="match status" value="1"/>
</dbReference>
<feature type="domain" description="Pyruvate kinase C-terminal" evidence="15">
    <location>
        <begin position="355"/>
        <end position="468"/>
    </location>
</feature>
<dbReference type="Proteomes" id="UP000239772">
    <property type="component" value="Unassembled WGS sequence"/>
</dbReference>
<evidence type="ECO:0000256" key="8">
    <source>
        <dbReference type="ARBA" id="ARBA00022840"/>
    </source>
</evidence>
<evidence type="ECO:0000256" key="2">
    <source>
        <dbReference type="ARBA" id="ARBA00008663"/>
    </source>
</evidence>
<evidence type="ECO:0000256" key="1">
    <source>
        <dbReference type="ARBA" id="ARBA00004997"/>
    </source>
</evidence>
<keyword evidence="6" id="KW-0547">Nucleotide-binding</keyword>
<dbReference type="Pfam" id="PF00224">
    <property type="entry name" value="PK"/>
    <property type="match status" value="1"/>
</dbReference>
<evidence type="ECO:0000256" key="10">
    <source>
        <dbReference type="ARBA" id="ARBA00023152"/>
    </source>
</evidence>
<dbReference type="NCBIfam" id="NF004978">
    <property type="entry name" value="PRK06354.1"/>
    <property type="match status" value="1"/>
</dbReference>
<dbReference type="GO" id="GO:0004743">
    <property type="term" value="F:pyruvate kinase activity"/>
    <property type="evidence" value="ECO:0007669"/>
    <property type="project" value="UniProtKB-UniRule"/>
</dbReference>
<reference evidence="17" key="1">
    <citation type="submission" date="2018-03" db="EMBL/GenBank/DDBJ databases">
        <authorList>
            <person name="Sun L."/>
            <person name="Liu H."/>
            <person name="Chen W."/>
            <person name="Huang K."/>
            <person name="Liu W."/>
            <person name="Gao X."/>
        </authorList>
    </citation>
    <scope>NUCLEOTIDE SEQUENCE [LARGE SCALE GENOMIC DNA]</scope>
    <source>
        <strain evidence="17">SH9</strain>
    </source>
</reference>
<dbReference type="AlphaFoldDB" id="A0A2T1HLT7"/>
<evidence type="ECO:0000313" key="17">
    <source>
        <dbReference type="Proteomes" id="UP000239772"/>
    </source>
</evidence>
<proteinExistence type="inferred from homology"/>
<dbReference type="GO" id="GO:0000287">
    <property type="term" value="F:magnesium ion binding"/>
    <property type="evidence" value="ECO:0007669"/>
    <property type="project" value="UniProtKB-UniRule"/>
</dbReference>
<dbReference type="PRINTS" id="PR01050">
    <property type="entry name" value="PYRUVTKNASE"/>
</dbReference>
<comment type="catalytic activity">
    <reaction evidence="13">
        <text>pyruvate + ATP = phosphoenolpyruvate + ADP + H(+)</text>
        <dbReference type="Rhea" id="RHEA:18157"/>
        <dbReference type="ChEBI" id="CHEBI:15361"/>
        <dbReference type="ChEBI" id="CHEBI:15378"/>
        <dbReference type="ChEBI" id="CHEBI:30616"/>
        <dbReference type="ChEBI" id="CHEBI:58702"/>
        <dbReference type="ChEBI" id="CHEBI:456216"/>
        <dbReference type="EC" id="2.7.1.40"/>
    </reaction>
</comment>
<dbReference type="GO" id="GO:0030955">
    <property type="term" value="F:potassium ion binding"/>
    <property type="evidence" value="ECO:0007669"/>
    <property type="project" value="UniProtKB-UniRule"/>
</dbReference>
<keyword evidence="8" id="KW-0067">ATP-binding</keyword>
<dbReference type="GO" id="GO:0005524">
    <property type="term" value="F:ATP binding"/>
    <property type="evidence" value="ECO:0007669"/>
    <property type="project" value="UniProtKB-KW"/>
</dbReference>
<dbReference type="InterPro" id="IPR011037">
    <property type="entry name" value="Pyrv_Knase-like_insert_dom_sf"/>
</dbReference>
<evidence type="ECO:0000313" key="16">
    <source>
        <dbReference type="EMBL" id="PSC02539.1"/>
    </source>
</evidence>
<keyword evidence="4 13" id="KW-0808">Transferase</keyword>
<accession>A0A2T1HLT7</accession>
<protein>
    <recommendedName>
        <fullName evidence="3 12">Pyruvate kinase</fullName>
        <ecNumber evidence="3 12">2.7.1.40</ecNumber>
    </recommendedName>
</protein>
<dbReference type="InterPro" id="IPR001697">
    <property type="entry name" value="Pyr_Knase"/>
</dbReference>
<keyword evidence="5" id="KW-0479">Metal-binding</keyword>
<evidence type="ECO:0000256" key="6">
    <source>
        <dbReference type="ARBA" id="ARBA00022741"/>
    </source>
</evidence>
<dbReference type="NCBIfam" id="TIGR01064">
    <property type="entry name" value="pyruv_kin"/>
    <property type="match status" value="1"/>
</dbReference>
<dbReference type="EMBL" id="PVZS01000050">
    <property type="protein sequence ID" value="PSC02539.1"/>
    <property type="molecule type" value="Genomic_DNA"/>
</dbReference>
<evidence type="ECO:0000256" key="11">
    <source>
        <dbReference type="ARBA" id="ARBA00023317"/>
    </source>
</evidence>
<evidence type="ECO:0000256" key="5">
    <source>
        <dbReference type="ARBA" id="ARBA00022723"/>
    </source>
</evidence>
<gene>
    <name evidence="16" type="primary">pyk</name>
    <name evidence="16" type="ORF">SLNSH_23490</name>
</gene>
<dbReference type="InterPro" id="IPR015795">
    <property type="entry name" value="Pyrv_Knase_C"/>
</dbReference>
<organism evidence="16 17">
    <name type="scientific">Alsobacter soli</name>
    <dbReference type="NCBI Taxonomy" id="2109933"/>
    <lineage>
        <taxon>Bacteria</taxon>
        <taxon>Pseudomonadati</taxon>
        <taxon>Pseudomonadota</taxon>
        <taxon>Alphaproteobacteria</taxon>
        <taxon>Hyphomicrobiales</taxon>
        <taxon>Alsobacteraceae</taxon>
        <taxon>Alsobacter</taxon>
    </lineage>
</organism>
<dbReference type="SUPFAM" id="SSF52935">
    <property type="entry name" value="PK C-terminal domain-like"/>
    <property type="match status" value="1"/>
</dbReference>
<feature type="domain" description="Pyruvate kinase barrel" evidence="14">
    <location>
        <begin position="5"/>
        <end position="322"/>
    </location>
</feature>
<sequence length="470" mass="49970">MRRNRRAKIVATLGPASSSEEMIRKLFETGVDVFRLNFSHGSHEDHRARHTAIRSLEREFGYPIAILQDLQGPKIRLGAVAGGRVVLEAGQTIRLQLDKTSNDPAVLPLPHKEIFDAAMPGNKLLVDDGKVRLVVERLGSDFIDARVVTGGPVTDRKGVNVPDTVLDLSPITEKDKADLAFGLELGVDWVAFSFVQRPSDIMDAHQLVGGRAGVMAKIEKPAALSSINDIVSLSDAIMVARGDLGVEIPPEDVPGAQKDLVKLCRLAGKPVIIATQMLESMISAPTPTRAEASDVATAIYDGADAVMLSAESASGQYPLAAVETMDHIIARTEKHGSYPPIIEALKPAIESLPQHAISAAAAEVANAIGAAGIVAFTSSGTTAYRIARQRPFMPILSITPSEATARRLALLWGSYSVRSDDVSNYGEMVAQAVDQAKAVDFAKPGETIVVVAGVPFGKAGSTNNIRVVTV</sequence>
<comment type="similarity">
    <text evidence="2 13">Belongs to the pyruvate kinase family.</text>
</comment>
<evidence type="ECO:0000259" key="15">
    <source>
        <dbReference type="Pfam" id="PF02887"/>
    </source>
</evidence>
<dbReference type="RefSeq" id="WP_106340603.1">
    <property type="nucleotide sequence ID" value="NZ_PVZS01000050.1"/>
</dbReference>
<dbReference type="OrthoDB" id="9812123at2"/>
<evidence type="ECO:0000256" key="13">
    <source>
        <dbReference type="RuleBase" id="RU000504"/>
    </source>
</evidence>
<dbReference type="InterPro" id="IPR040442">
    <property type="entry name" value="Pyrv_kinase-like_dom_sf"/>
</dbReference>
<evidence type="ECO:0000256" key="3">
    <source>
        <dbReference type="ARBA" id="ARBA00012142"/>
    </source>
</evidence>
<dbReference type="PANTHER" id="PTHR11817">
    <property type="entry name" value="PYRUVATE KINASE"/>
    <property type="match status" value="1"/>
</dbReference>
<name>A0A2T1HLT7_9HYPH</name>
<keyword evidence="11 16" id="KW-0670">Pyruvate</keyword>
<dbReference type="Gene3D" id="3.40.1380.20">
    <property type="entry name" value="Pyruvate kinase, C-terminal domain"/>
    <property type="match status" value="1"/>
</dbReference>
<evidence type="ECO:0000256" key="7">
    <source>
        <dbReference type="ARBA" id="ARBA00022777"/>
    </source>
</evidence>
<keyword evidence="10 13" id="KW-0324">Glycolysis</keyword>
<keyword evidence="9 13" id="KW-0460">Magnesium</keyword>
<dbReference type="NCBIfam" id="NF004491">
    <property type="entry name" value="PRK05826.1"/>
    <property type="match status" value="1"/>
</dbReference>
<dbReference type="Pfam" id="PF02887">
    <property type="entry name" value="PK_C"/>
    <property type="match status" value="1"/>
</dbReference>
<evidence type="ECO:0000256" key="9">
    <source>
        <dbReference type="ARBA" id="ARBA00022842"/>
    </source>
</evidence>
<dbReference type="GO" id="GO:0016301">
    <property type="term" value="F:kinase activity"/>
    <property type="evidence" value="ECO:0007669"/>
    <property type="project" value="UniProtKB-KW"/>
</dbReference>
<evidence type="ECO:0000256" key="12">
    <source>
        <dbReference type="NCBIfam" id="TIGR01064"/>
    </source>
</evidence>
<comment type="pathway">
    <text evidence="1 13">Carbohydrate degradation; glycolysis; pyruvate from D-glyceraldehyde 3-phosphate: step 5/5.</text>
</comment>
<dbReference type="NCBIfam" id="NF004886">
    <property type="entry name" value="PRK06247.1"/>
    <property type="match status" value="1"/>
</dbReference>